<accession>A0ABQ8GI29</accession>
<feature type="transmembrane region" description="Helical" evidence="1">
    <location>
        <begin position="43"/>
        <end position="62"/>
    </location>
</feature>
<gene>
    <name evidence="2" type="ORF">B0J12DRAFT_655986</name>
</gene>
<evidence type="ECO:0000256" key="1">
    <source>
        <dbReference type="SAM" id="Phobius"/>
    </source>
</evidence>
<proteinExistence type="predicted"/>
<keyword evidence="1" id="KW-0812">Transmembrane</keyword>
<protein>
    <recommendedName>
        <fullName evidence="4">Secreted peptide</fullName>
    </recommendedName>
</protein>
<name>A0ABQ8GI29_9PEZI</name>
<comment type="caution">
    <text evidence="2">The sequence shown here is derived from an EMBL/GenBank/DDBJ whole genome shotgun (WGS) entry which is preliminary data.</text>
</comment>
<keyword evidence="1" id="KW-1133">Transmembrane helix</keyword>
<dbReference type="EMBL" id="JAGTJR010000008">
    <property type="protein sequence ID" value="KAH7055869.1"/>
    <property type="molecule type" value="Genomic_DNA"/>
</dbReference>
<keyword evidence="1" id="KW-0472">Membrane</keyword>
<keyword evidence="3" id="KW-1185">Reference proteome</keyword>
<evidence type="ECO:0000313" key="2">
    <source>
        <dbReference type="EMBL" id="KAH7055869.1"/>
    </source>
</evidence>
<reference evidence="2 3" key="1">
    <citation type="journal article" date="2021" name="Nat. Commun.">
        <title>Genetic determinants of endophytism in the Arabidopsis root mycobiome.</title>
        <authorList>
            <person name="Mesny F."/>
            <person name="Miyauchi S."/>
            <person name="Thiergart T."/>
            <person name="Pickel B."/>
            <person name="Atanasova L."/>
            <person name="Karlsson M."/>
            <person name="Huettel B."/>
            <person name="Barry K.W."/>
            <person name="Haridas S."/>
            <person name="Chen C."/>
            <person name="Bauer D."/>
            <person name="Andreopoulos W."/>
            <person name="Pangilinan J."/>
            <person name="LaButti K."/>
            <person name="Riley R."/>
            <person name="Lipzen A."/>
            <person name="Clum A."/>
            <person name="Drula E."/>
            <person name="Henrissat B."/>
            <person name="Kohler A."/>
            <person name="Grigoriev I.V."/>
            <person name="Martin F.M."/>
            <person name="Hacquard S."/>
        </authorList>
    </citation>
    <scope>NUCLEOTIDE SEQUENCE [LARGE SCALE GENOMIC DNA]</scope>
    <source>
        <strain evidence="2 3">MPI-SDFR-AT-0080</strain>
    </source>
</reference>
<organism evidence="2 3">
    <name type="scientific">Macrophomina phaseolina</name>
    <dbReference type="NCBI Taxonomy" id="35725"/>
    <lineage>
        <taxon>Eukaryota</taxon>
        <taxon>Fungi</taxon>
        <taxon>Dikarya</taxon>
        <taxon>Ascomycota</taxon>
        <taxon>Pezizomycotina</taxon>
        <taxon>Dothideomycetes</taxon>
        <taxon>Dothideomycetes incertae sedis</taxon>
        <taxon>Botryosphaeriales</taxon>
        <taxon>Botryosphaeriaceae</taxon>
        <taxon>Macrophomina</taxon>
    </lineage>
</organism>
<evidence type="ECO:0008006" key="4">
    <source>
        <dbReference type="Google" id="ProtNLM"/>
    </source>
</evidence>
<evidence type="ECO:0000313" key="3">
    <source>
        <dbReference type="Proteomes" id="UP000774617"/>
    </source>
</evidence>
<dbReference type="Proteomes" id="UP000774617">
    <property type="component" value="Unassembled WGS sequence"/>
</dbReference>
<sequence length="97" mass="11737">MIVLIIIVCFVRGPHVAISNMFFSFFGFRFRFLRSTHDMRVLFLFLSCLACVFVCGVSRSRLWVWRRFRSARVLFIVHVWWLSARNWDAESRCVERR</sequence>